<dbReference type="GO" id="GO:0016491">
    <property type="term" value="F:oxidoreductase activity"/>
    <property type="evidence" value="ECO:0007669"/>
    <property type="project" value="InterPro"/>
</dbReference>
<evidence type="ECO:0000256" key="10">
    <source>
        <dbReference type="ARBA" id="ARBA00022792"/>
    </source>
</evidence>
<keyword evidence="6" id="KW-1003">Cell membrane</keyword>
<evidence type="ECO:0000256" key="11">
    <source>
        <dbReference type="ARBA" id="ARBA00022857"/>
    </source>
</evidence>
<evidence type="ECO:0000256" key="17">
    <source>
        <dbReference type="ARBA" id="ARBA00023128"/>
    </source>
</evidence>
<keyword evidence="13" id="KW-1278">Translocase</keyword>
<evidence type="ECO:0000259" key="25">
    <source>
        <dbReference type="SMART" id="SM01002"/>
    </source>
</evidence>
<dbReference type="InterPro" id="IPR007698">
    <property type="entry name" value="AlaDH/PNT_NAD(H)-bd"/>
</dbReference>
<keyword evidence="16" id="KW-0520">NAD</keyword>
<dbReference type="GO" id="GO:0005886">
    <property type="term" value="C:plasma membrane"/>
    <property type="evidence" value="ECO:0007669"/>
    <property type="project" value="UniProtKB-SubCell"/>
</dbReference>
<evidence type="ECO:0000256" key="13">
    <source>
        <dbReference type="ARBA" id="ARBA00022967"/>
    </source>
</evidence>
<keyword evidence="10" id="KW-0999">Mitochondrion inner membrane</keyword>
<feature type="transmembrane region" description="Helical" evidence="24">
    <location>
        <begin position="538"/>
        <end position="557"/>
    </location>
</feature>
<evidence type="ECO:0000256" key="15">
    <source>
        <dbReference type="ARBA" id="ARBA00022990"/>
    </source>
</evidence>
<evidence type="ECO:0000256" key="8">
    <source>
        <dbReference type="ARBA" id="ARBA00022692"/>
    </source>
</evidence>
<evidence type="ECO:0000256" key="16">
    <source>
        <dbReference type="ARBA" id="ARBA00023027"/>
    </source>
</evidence>
<sequence length="1086" mass="112564">MLLRHSIRSCRSGGVFRSNSRRCLKPRSLRSLSSIRKASILCVRRFGSSPAKPVGKSAAAKTVTTEEPVAAAKVLGTPYSQLTIGVPKESFKDEKRIAVSPTVVQILTKKGFKVIIASNAGDGAQFSNASFEKAGATIVTQDKSFAADLVLKVREPSVAEVAKFKEGSILYSFMYPARNKELVDKLAARKLTVFGMDCVPRISRAQVFDALSSMSNISGYKAVVESASHFGRFFAGQITAAGKMPPAKVLVIGGGVAGLSAVATAKSLGAIVRGFDTRAAVQEQIESLGAEFLTISIKETGEGTGGYGKEMSKAFLDAEYALFRKQAAEVDIIITTALIPGRAAPKLILHDAVALMKPGSVIVDLASEAGGNCEATVPGKTIVTDNGVTVIGRTDWPSSMASQSSGLYANNLSKLLLTMTPKDDKSSFYLDLEDDVVRGSMVLHKGELMWPPPPPKVAAQGAPPPKKVEPKAPVIVDLYKPTLNRALITTGALTGLLMCGGGSLSATVSTFALACYLGNQVVWGVSPALHTPLMSITNAVSGITAVGGLVLVGGAYLPVTTPQMLASAAVAFSAVNIVGGFRITHRMLDMFKRPSDPIEYPWLYAIPAATFGGAYLLLGGMGPSSYSQMAYLGSSLCCVAGIGGLASQKTARIGNAIGMVGIGTGVTTTLACLAATGPQYVQMAGLLTAGGLTGLTIANKAQVVELPQLTAAMHSCVGLAAMVTSIASLMDPSAVTLDSHTVHAAACCAGTFMGSVTFTGSIVAFLKLQGLVKSAALNLPNKNLINIAAMAGVLTASSVVMAGGSGAVAALTSTAIIAGAMGAHMTASIGGADMPVVITVLNSYSGWALCAEGFMLQNDLLTVVGALVGSSGAILSYIMCKAMNRSLANVILGGYGSLAKGPAMKIEGSATEIDTPIAVDLVTQAKSVIITPGYGLAVAKAQYAVADLVKLLQKNGVKVRFGIHPVAGRMPGQMNVLLAEAGVPYDIVEEMDEINDSFSDTDLAIVVGANDTVNSAALEDPNSPIANMPVLEVWKAKNVLVLKRSLGVGYAAIDNPVFYKENTRMYLGDAKTSLDLLLRGVGDHFK</sequence>
<feature type="transmembrane region" description="Helical" evidence="24">
    <location>
        <begin position="602"/>
        <end position="622"/>
    </location>
</feature>
<dbReference type="GO" id="GO:0005743">
    <property type="term" value="C:mitochondrial inner membrane"/>
    <property type="evidence" value="ECO:0007669"/>
    <property type="project" value="UniProtKB-SubCell"/>
</dbReference>
<feature type="transmembrane region" description="Helical" evidence="24">
    <location>
        <begin position="860"/>
        <end position="880"/>
    </location>
</feature>
<dbReference type="Gene3D" id="3.40.50.1220">
    <property type="entry name" value="TPP-binding domain"/>
    <property type="match status" value="1"/>
</dbReference>
<dbReference type="Pfam" id="PF01262">
    <property type="entry name" value="AlaDh_PNT_C"/>
    <property type="match status" value="1"/>
</dbReference>
<comment type="subcellular location">
    <subcellularLocation>
        <location evidence="2">Cell inner membrane</location>
        <topology evidence="2">Multi-pass membrane protein</topology>
    </subcellularLocation>
    <subcellularLocation>
        <location evidence="1">Mitochondrion inner membrane</location>
        <topology evidence="1">Multi-pass membrane protein</topology>
        <orientation evidence="1">Matrix side</orientation>
    </subcellularLocation>
</comment>
<dbReference type="InterPro" id="IPR026255">
    <property type="entry name" value="NADP_transhyd_a"/>
</dbReference>
<evidence type="ECO:0000256" key="19">
    <source>
        <dbReference type="ARBA" id="ARBA00048202"/>
    </source>
</evidence>
<keyword evidence="14 24" id="KW-1133">Transmembrane helix</keyword>
<evidence type="ECO:0000256" key="1">
    <source>
        <dbReference type="ARBA" id="ARBA00004292"/>
    </source>
</evidence>
<evidence type="ECO:0000256" key="21">
    <source>
        <dbReference type="ARBA" id="ARBA00061558"/>
    </source>
</evidence>
<dbReference type="FunFam" id="3.40.50.1220:FF:000002">
    <property type="entry name" value="NAD(P) transhydrogenase subunit beta"/>
    <property type="match status" value="1"/>
</dbReference>
<dbReference type="InterPro" id="IPR029035">
    <property type="entry name" value="DHS-like_NAD/FAD-binding_dom"/>
</dbReference>
<dbReference type="InterPro" id="IPR007886">
    <property type="entry name" value="AlaDH/PNT_N"/>
</dbReference>
<keyword evidence="17" id="KW-0496">Mitochondrion</keyword>
<dbReference type="FunFam" id="3.40.50.720:FF:000028">
    <property type="entry name" value="NAD(P) transhydrogenase subunit alpha"/>
    <property type="match status" value="1"/>
</dbReference>
<evidence type="ECO:0000256" key="9">
    <source>
        <dbReference type="ARBA" id="ARBA00022741"/>
    </source>
</evidence>
<dbReference type="GO" id="GO:0008750">
    <property type="term" value="F:proton-translocating NAD(P)+ transhydrogenase activity"/>
    <property type="evidence" value="ECO:0007669"/>
    <property type="project" value="UniProtKB-EC"/>
</dbReference>
<keyword evidence="15" id="KW-0007">Acetylation</keyword>
<dbReference type="InterPro" id="IPR036291">
    <property type="entry name" value="NAD(P)-bd_dom_sf"/>
</dbReference>
<evidence type="ECO:0000313" key="27">
    <source>
        <dbReference type="EMBL" id="LAC21600.1"/>
    </source>
</evidence>
<dbReference type="AlphaFoldDB" id="A0A6A7FTN8"/>
<dbReference type="PANTHER" id="PTHR10160">
    <property type="entry name" value="NAD(P) TRANSHYDROGENASE"/>
    <property type="match status" value="1"/>
</dbReference>
<feature type="transmembrane region" description="Helical" evidence="24">
    <location>
        <begin position="711"/>
        <end position="730"/>
    </location>
</feature>
<dbReference type="InterPro" id="IPR008143">
    <property type="entry name" value="Ala_DH/PNT_CS2"/>
</dbReference>
<evidence type="ECO:0000256" key="3">
    <source>
        <dbReference type="ARBA" id="ARBA00005624"/>
    </source>
</evidence>
<dbReference type="Pfam" id="PF12769">
    <property type="entry name" value="PNTB_4TM"/>
    <property type="match status" value="1"/>
</dbReference>
<comment type="similarity">
    <text evidence="3">In the N-terminal section; belongs to the AlaDH/PNT family.</text>
</comment>
<dbReference type="EMBL" id="IACT01002313">
    <property type="protein sequence ID" value="LAC21600.1"/>
    <property type="molecule type" value="mRNA"/>
</dbReference>
<dbReference type="Gene3D" id="3.40.50.720">
    <property type="entry name" value="NAD(P)-binding Rossmann-like Domain"/>
    <property type="match status" value="2"/>
</dbReference>
<dbReference type="PROSITE" id="PS00837">
    <property type="entry name" value="ALADH_PNT_2"/>
    <property type="match status" value="1"/>
</dbReference>
<dbReference type="Pfam" id="PF02233">
    <property type="entry name" value="PNTB"/>
    <property type="match status" value="1"/>
</dbReference>
<evidence type="ECO:0000259" key="26">
    <source>
        <dbReference type="SMART" id="SM01003"/>
    </source>
</evidence>
<evidence type="ECO:0000256" key="2">
    <source>
        <dbReference type="ARBA" id="ARBA00004429"/>
    </source>
</evidence>
<evidence type="ECO:0000256" key="5">
    <source>
        <dbReference type="ARBA" id="ARBA00012943"/>
    </source>
</evidence>
<dbReference type="EC" id="7.1.1.1" evidence="5"/>
<keyword evidence="18 24" id="KW-0472">Membrane</keyword>
<evidence type="ECO:0000256" key="12">
    <source>
        <dbReference type="ARBA" id="ARBA00022946"/>
    </source>
</evidence>
<keyword evidence="9" id="KW-0547">Nucleotide-binding</keyword>
<dbReference type="NCBIfam" id="TIGR00561">
    <property type="entry name" value="pntA"/>
    <property type="match status" value="1"/>
</dbReference>
<accession>A0A6A7FTN8</accession>
<keyword evidence="7" id="KW-0997">Cell inner membrane</keyword>
<evidence type="ECO:0000256" key="14">
    <source>
        <dbReference type="ARBA" id="ARBA00022989"/>
    </source>
</evidence>
<evidence type="ECO:0000256" key="6">
    <source>
        <dbReference type="ARBA" id="ARBA00022475"/>
    </source>
</evidence>
<comment type="similarity">
    <text evidence="21">In the C-terminal section; belongs to the PNT beta subunit family.</text>
</comment>
<reference evidence="27" key="1">
    <citation type="submission" date="2017-11" db="EMBL/GenBank/DDBJ databases">
        <title>The sensing device of the deep-sea amphipod.</title>
        <authorList>
            <person name="Kobayashi H."/>
            <person name="Nagahama T."/>
            <person name="Arai W."/>
            <person name="Sasagawa Y."/>
            <person name="Umeda M."/>
            <person name="Hayashi T."/>
            <person name="Nikaido I."/>
            <person name="Watanabe H."/>
            <person name="Oguri K."/>
            <person name="Kitazato H."/>
            <person name="Fujioka K."/>
            <person name="Kido Y."/>
            <person name="Takami H."/>
        </authorList>
    </citation>
    <scope>NUCLEOTIDE SEQUENCE</scope>
    <source>
        <tissue evidence="27">Whole body</tissue>
    </source>
</reference>
<evidence type="ECO:0000256" key="18">
    <source>
        <dbReference type="ARBA" id="ARBA00023136"/>
    </source>
</evidence>
<feature type="domain" description="Alanine dehydrogenase/pyridine nucleotide transhydrogenase NAD(H)-binding" evidence="25">
    <location>
        <begin position="227"/>
        <end position="392"/>
    </location>
</feature>
<protein>
    <recommendedName>
        <fullName evidence="22">NAD(P) transhydrogenase, mitochondrial</fullName>
        <ecNumber evidence="5">7.1.1.1</ecNumber>
    </recommendedName>
    <alternativeName>
        <fullName evidence="23">Nicotinamide nucleotide transhydrogenase</fullName>
    </alternativeName>
</protein>
<name>A0A6A7FTN8_9CRUS</name>
<evidence type="ECO:0000256" key="22">
    <source>
        <dbReference type="ARBA" id="ARBA00074145"/>
    </source>
</evidence>
<evidence type="ECO:0000256" key="7">
    <source>
        <dbReference type="ARBA" id="ARBA00022519"/>
    </source>
</evidence>
<feature type="transmembrane region" description="Helical" evidence="24">
    <location>
        <begin position="492"/>
        <end position="517"/>
    </location>
</feature>
<dbReference type="Pfam" id="PF05222">
    <property type="entry name" value="AlaDh_PNT_N"/>
    <property type="match status" value="1"/>
</dbReference>
<dbReference type="InterPro" id="IPR024605">
    <property type="entry name" value="NADP_transhyd_a_C"/>
</dbReference>
<keyword evidence="11" id="KW-0521">NADP</keyword>
<organism evidence="27">
    <name type="scientific">Hirondellea gigas</name>
    <dbReference type="NCBI Taxonomy" id="1518452"/>
    <lineage>
        <taxon>Eukaryota</taxon>
        <taxon>Metazoa</taxon>
        <taxon>Ecdysozoa</taxon>
        <taxon>Arthropoda</taxon>
        <taxon>Crustacea</taxon>
        <taxon>Multicrustacea</taxon>
        <taxon>Malacostraca</taxon>
        <taxon>Eumalacostraca</taxon>
        <taxon>Peracarida</taxon>
        <taxon>Amphipoda</taxon>
        <taxon>Amphilochidea</taxon>
        <taxon>Lysianassida</taxon>
        <taxon>Lysianassidira</taxon>
        <taxon>Lysianassoidea</taxon>
        <taxon>Lysianassidae</taxon>
        <taxon>Hirondellea</taxon>
    </lineage>
</organism>
<dbReference type="SMART" id="SM01003">
    <property type="entry name" value="AlaDh_PNT_N"/>
    <property type="match status" value="1"/>
</dbReference>
<evidence type="ECO:0000256" key="24">
    <source>
        <dbReference type="SAM" id="Phobius"/>
    </source>
</evidence>
<dbReference type="CDD" id="cd05304">
    <property type="entry name" value="Rubrum_tdh"/>
    <property type="match status" value="1"/>
</dbReference>
<dbReference type="PANTHER" id="PTHR10160:SF19">
    <property type="entry name" value="PROTON-TRANSLOCATING NAD(P)(+) TRANSHYDROGENASE"/>
    <property type="match status" value="1"/>
</dbReference>
<dbReference type="SUPFAM" id="SSF52467">
    <property type="entry name" value="DHS-like NAD/FAD-binding domain"/>
    <property type="match status" value="1"/>
</dbReference>
<dbReference type="NCBIfam" id="NF006942">
    <property type="entry name" value="PRK09424.1"/>
    <property type="match status" value="1"/>
</dbReference>
<evidence type="ECO:0000256" key="23">
    <source>
        <dbReference type="ARBA" id="ARBA00079255"/>
    </source>
</evidence>
<keyword evidence="8 24" id="KW-0812">Transmembrane</keyword>
<dbReference type="SMART" id="SM01002">
    <property type="entry name" value="AlaDh_PNT_C"/>
    <property type="match status" value="1"/>
</dbReference>
<dbReference type="SUPFAM" id="SSF51735">
    <property type="entry name" value="NAD(P)-binding Rossmann-fold domains"/>
    <property type="match status" value="1"/>
</dbReference>
<evidence type="ECO:0000256" key="20">
    <source>
        <dbReference type="ARBA" id="ARBA00054910"/>
    </source>
</evidence>
<feature type="transmembrane region" description="Helical" evidence="24">
    <location>
        <begin position="653"/>
        <end position="674"/>
    </location>
</feature>
<feature type="transmembrane region" description="Helical" evidence="24">
    <location>
        <begin position="742"/>
        <end position="766"/>
    </location>
</feature>
<comment type="catalytic activity">
    <reaction evidence="19">
        <text>NAD(+) + NADPH + H(+)(in) = NADH + NADP(+) + H(+)(out)</text>
        <dbReference type="Rhea" id="RHEA:47992"/>
        <dbReference type="ChEBI" id="CHEBI:15378"/>
        <dbReference type="ChEBI" id="CHEBI:57540"/>
        <dbReference type="ChEBI" id="CHEBI:57783"/>
        <dbReference type="ChEBI" id="CHEBI:57945"/>
        <dbReference type="ChEBI" id="CHEBI:58349"/>
        <dbReference type="EC" id="7.1.1.1"/>
    </reaction>
</comment>
<dbReference type="GO" id="GO:0050661">
    <property type="term" value="F:NADP binding"/>
    <property type="evidence" value="ECO:0007669"/>
    <property type="project" value="TreeGrafter"/>
</dbReference>
<evidence type="ECO:0000256" key="4">
    <source>
        <dbReference type="ARBA" id="ARBA00011738"/>
    </source>
</evidence>
<dbReference type="GO" id="GO:0006740">
    <property type="term" value="P:NADPH regeneration"/>
    <property type="evidence" value="ECO:0007669"/>
    <property type="project" value="TreeGrafter"/>
</dbReference>
<feature type="transmembrane region" description="Helical" evidence="24">
    <location>
        <begin position="628"/>
        <end position="646"/>
    </location>
</feature>
<feature type="transmembrane region" description="Helical" evidence="24">
    <location>
        <begin position="563"/>
        <end position="581"/>
    </location>
</feature>
<feature type="transmembrane region" description="Helical" evidence="24">
    <location>
        <begin position="787"/>
        <end position="811"/>
    </location>
</feature>
<comment type="subunit">
    <text evidence="4">Homodimer.</text>
</comment>
<feature type="domain" description="Alanine dehydrogenase/pyridine nucleotide transhydrogenase N-terminal" evidence="26">
    <location>
        <begin position="85"/>
        <end position="218"/>
    </location>
</feature>
<proteinExistence type="evidence at transcript level"/>
<dbReference type="InterPro" id="IPR034300">
    <property type="entry name" value="PNTB-like"/>
</dbReference>
<dbReference type="SUPFAM" id="SSF52283">
    <property type="entry name" value="Formate/glycerate dehydrogenase catalytic domain-like"/>
    <property type="match status" value="1"/>
</dbReference>
<comment type="function">
    <text evidence="20">The transhydrogenation between NADH and NADP is coupled to respiration and ATP hydrolysis and functions as a proton pump across the membrane. May play a role in reactive oxygen species (ROS) detoxification in the adrenal gland.</text>
</comment>
<keyword evidence="12" id="KW-0809">Transit peptide</keyword>